<evidence type="ECO:0000313" key="1">
    <source>
        <dbReference type="EMBL" id="GIH08467.1"/>
    </source>
</evidence>
<sequence length="191" mass="20767">MDVSELLAQAASMVPPAAANEAGLTVADAYEYLDHNEWEIALDILADLEGWPAPVQWWDLLVEAAELMCLTESAHWCRWARWESANGIIRAELRLLPAEEGGRRTAIPGKGVLRPLWDIGRRTAAGNPDLRVARIWVEYAAELAPGAIGTVRLAPLGPEAWCDLQPGQTITMHEGTPAVGTATIIETPATR</sequence>
<dbReference type="RefSeq" id="WP_239124197.1">
    <property type="nucleotide sequence ID" value="NZ_BONY01000050.1"/>
</dbReference>
<comment type="caution">
    <text evidence="1">The sequence shown here is derived from an EMBL/GenBank/DDBJ whole genome shotgun (WGS) entry which is preliminary data.</text>
</comment>
<organism evidence="1 2">
    <name type="scientific">Rhizocola hellebori</name>
    <dbReference type="NCBI Taxonomy" id="1392758"/>
    <lineage>
        <taxon>Bacteria</taxon>
        <taxon>Bacillati</taxon>
        <taxon>Actinomycetota</taxon>
        <taxon>Actinomycetes</taxon>
        <taxon>Micromonosporales</taxon>
        <taxon>Micromonosporaceae</taxon>
        <taxon>Rhizocola</taxon>
    </lineage>
</organism>
<reference evidence="1" key="1">
    <citation type="submission" date="2021-01" db="EMBL/GenBank/DDBJ databases">
        <title>Whole genome shotgun sequence of Rhizocola hellebori NBRC 109834.</title>
        <authorList>
            <person name="Komaki H."/>
            <person name="Tamura T."/>
        </authorList>
    </citation>
    <scope>NUCLEOTIDE SEQUENCE</scope>
    <source>
        <strain evidence="1">NBRC 109834</strain>
    </source>
</reference>
<name>A0A8J3QF60_9ACTN</name>
<dbReference type="EMBL" id="BONY01000050">
    <property type="protein sequence ID" value="GIH08467.1"/>
    <property type="molecule type" value="Genomic_DNA"/>
</dbReference>
<accession>A0A8J3QF60</accession>
<protein>
    <submittedName>
        <fullName evidence="1">Uncharacterized protein</fullName>
    </submittedName>
</protein>
<dbReference type="Proteomes" id="UP000612899">
    <property type="component" value="Unassembled WGS sequence"/>
</dbReference>
<evidence type="ECO:0000313" key="2">
    <source>
        <dbReference type="Proteomes" id="UP000612899"/>
    </source>
</evidence>
<gene>
    <name evidence="1" type="ORF">Rhe02_65340</name>
</gene>
<dbReference type="Gene3D" id="2.40.30.10">
    <property type="entry name" value="Translation factors"/>
    <property type="match status" value="1"/>
</dbReference>
<dbReference type="AlphaFoldDB" id="A0A8J3QF60"/>
<keyword evidence="2" id="KW-1185">Reference proteome</keyword>
<proteinExistence type="predicted"/>